<feature type="domain" description="Gfo/Idh/MocA-like oxidoreductase N-terminal" evidence="2">
    <location>
        <begin position="58"/>
        <end position="184"/>
    </location>
</feature>
<name>A0A517NVG0_9BACT</name>
<dbReference type="Proteomes" id="UP000319817">
    <property type="component" value="Chromosome"/>
</dbReference>
<dbReference type="PANTHER" id="PTHR43818">
    <property type="entry name" value="BCDNA.GH03377"/>
    <property type="match status" value="1"/>
</dbReference>
<accession>A0A517NVG0</accession>
<dbReference type="InterPro" id="IPR050463">
    <property type="entry name" value="Gfo/Idh/MocA_oxidrdct_glycsds"/>
</dbReference>
<dbReference type="PANTHER" id="PTHR43818:SF5">
    <property type="entry name" value="OXIDOREDUCTASE FAMILY PROTEIN"/>
    <property type="match status" value="1"/>
</dbReference>
<dbReference type="Gene3D" id="3.40.50.720">
    <property type="entry name" value="NAD(P)-binding Rossmann-like Domain"/>
    <property type="match status" value="1"/>
</dbReference>
<dbReference type="SUPFAM" id="SSF55347">
    <property type="entry name" value="Glyceraldehyde-3-phosphate dehydrogenase-like, C-terminal domain"/>
    <property type="match status" value="1"/>
</dbReference>
<sequence>MNHERRRADLAAKQPDDNNVASPRRSFLKASGGSLTAASFAPAVANAQTPHVSVDDDIRIGLIGCGGRGTGATLNALQADPGIRLVAMADAVEGRLSGCLQTLRRKGDFADRVDVADDMRFTGLDAYKQLLATDVDVVLLATPPGFRPLHLQAAIDAGKHVFAEKPAAVDPAGVRSVLQSTAKAREKGLFIVAGLQARYEPASIEMNQRIHDGAIGEILNARMTRYTGGLWVKPRQPGQTDVEYQLSNWHYHTWLSGDFLIEQFVHEIDRMAWVMGDYPVSCTGTGGRQSRTEEMYGHIFDHFAILYKFASGAELFATSRQQTGCDSVFEMRLAGTKGICIGAGKTKYDISGASAWQFGQGNGRKQQGHQTEHDTFYRSLRSGGYLNNGDYFARSTLMAIMARESAYTGHEITWQQAMDAKQDLMPDEIAWDTPVPTWKVAVPGKTAFS</sequence>
<feature type="domain" description="GFO/IDH/MocA-like oxidoreductase" evidence="3">
    <location>
        <begin position="205"/>
        <end position="339"/>
    </location>
</feature>
<feature type="region of interest" description="Disordered" evidence="1">
    <location>
        <begin position="1"/>
        <end position="24"/>
    </location>
</feature>
<dbReference type="GO" id="GO:0050112">
    <property type="term" value="F:inositol 2-dehydrogenase (NAD+) activity"/>
    <property type="evidence" value="ECO:0007669"/>
    <property type="project" value="UniProtKB-EC"/>
</dbReference>
<protein>
    <submittedName>
        <fullName evidence="4">Inositol 2-dehydrogenase</fullName>
        <ecNumber evidence="4">1.1.1.18</ecNumber>
    </submittedName>
</protein>
<dbReference type="InterPro" id="IPR000683">
    <property type="entry name" value="Gfo/Idh/MocA-like_OxRdtase_N"/>
</dbReference>
<dbReference type="PROSITE" id="PS51318">
    <property type="entry name" value="TAT"/>
    <property type="match status" value="1"/>
</dbReference>
<evidence type="ECO:0000313" key="4">
    <source>
        <dbReference type="EMBL" id="QDT11114.1"/>
    </source>
</evidence>
<gene>
    <name evidence="4" type="primary">iolG_16</name>
    <name evidence="4" type="ORF">K239x_31080</name>
</gene>
<keyword evidence="5" id="KW-1185">Reference proteome</keyword>
<evidence type="ECO:0000259" key="2">
    <source>
        <dbReference type="Pfam" id="PF01408"/>
    </source>
</evidence>
<reference evidence="4 5" key="1">
    <citation type="submission" date="2019-02" db="EMBL/GenBank/DDBJ databases">
        <title>Deep-cultivation of Planctomycetes and their phenomic and genomic characterization uncovers novel biology.</title>
        <authorList>
            <person name="Wiegand S."/>
            <person name="Jogler M."/>
            <person name="Boedeker C."/>
            <person name="Pinto D."/>
            <person name="Vollmers J."/>
            <person name="Rivas-Marin E."/>
            <person name="Kohn T."/>
            <person name="Peeters S.H."/>
            <person name="Heuer A."/>
            <person name="Rast P."/>
            <person name="Oberbeckmann S."/>
            <person name="Bunk B."/>
            <person name="Jeske O."/>
            <person name="Meyerdierks A."/>
            <person name="Storesund J.E."/>
            <person name="Kallscheuer N."/>
            <person name="Luecker S."/>
            <person name="Lage O.M."/>
            <person name="Pohl T."/>
            <person name="Merkel B.J."/>
            <person name="Hornburger P."/>
            <person name="Mueller R.-W."/>
            <person name="Bruemmer F."/>
            <person name="Labrenz M."/>
            <person name="Spormann A.M."/>
            <person name="Op den Camp H."/>
            <person name="Overmann J."/>
            <person name="Amann R."/>
            <person name="Jetten M.S.M."/>
            <person name="Mascher T."/>
            <person name="Medema M.H."/>
            <person name="Devos D.P."/>
            <person name="Kaster A.-K."/>
            <person name="Ovreas L."/>
            <person name="Rohde M."/>
            <person name="Galperin M.Y."/>
            <person name="Jogler C."/>
        </authorList>
    </citation>
    <scope>NUCLEOTIDE SEQUENCE [LARGE SCALE GENOMIC DNA]</scope>
    <source>
        <strain evidence="4 5">K23_9</strain>
    </source>
</reference>
<evidence type="ECO:0000259" key="3">
    <source>
        <dbReference type="Pfam" id="PF22725"/>
    </source>
</evidence>
<organism evidence="4 5">
    <name type="scientific">Stieleria marina</name>
    <dbReference type="NCBI Taxonomy" id="1930275"/>
    <lineage>
        <taxon>Bacteria</taxon>
        <taxon>Pseudomonadati</taxon>
        <taxon>Planctomycetota</taxon>
        <taxon>Planctomycetia</taxon>
        <taxon>Pirellulales</taxon>
        <taxon>Pirellulaceae</taxon>
        <taxon>Stieleria</taxon>
    </lineage>
</organism>
<proteinExistence type="predicted"/>
<dbReference type="Pfam" id="PF01408">
    <property type="entry name" value="GFO_IDH_MocA"/>
    <property type="match status" value="1"/>
</dbReference>
<dbReference type="EMBL" id="CP036526">
    <property type="protein sequence ID" value="QDT11114.1"/>
    <property type="molecule type" value="Genomic_DNA"/>
</dbReference>
<dbReference type="InterPro" id="IPR036291">
    <property type="entry name" value="NAD(P)-bd_dom_sf"/>
</dbReference>
<dbReference type="InterPro" id="IPR006311">
    <property type="entry name" value="TAT_signal"/>
</dbReference>
<evidence type="ECO:0000256" key="1">
    <source>
        <dbReference type="SAM" id="MobiDB-lite"/>
    </source>
</evidence>
<dbReference type="OrthoDB" id="253515at2"/>
<feature type="compositionally biased region" description="Basic and acidic residues" evidence="1">
    <location>
        <begin position="1"/>
        <end position="16"/>
    </location>
</feature>
<keyword evidence="4" id="KW-0560">Oxidoreductase</keyword>
<evidence type="ECO:0000313" key="5">
    <source>
        <dbReference type="Proteomes" id="UP000319817"/>
    </source>
</evidence>
<dbReference type="Pfam" id="PF22725">
    <property type="entry name" value="GFO_IDH_MocA_C3"/>
    <property type="match status" value="1"/>
</dbReference>
<dbReference type="InterPro" id="IPR055170">
    <property type="entry name" value="GFO_IDH_MocA-like_dom"/>
</dbReference>
<dbReference type="GO" id="GO:0000166">
    <property type="term" value="F:nucleotide binding"/>
    <property type="evidence" value="ECO:0007669"/>
    <property type="project" value="InterPro"/>
</dbReference>
<dbReference type="SUPFAM" id="SSF51735">
    <property type="entry name" value="NAD(P)-binding Rossmann-fold domains"/>
    <property type="match status" value="1"/>
</dbReference>
<dbReference type="RefSeq" id="WP_145418906.1">
    <property type="nucleotide sequence ID" value="NZ_CP036526.1"/>
</dbReference>
<dbReference type="Gene3D" id="3.30.360.10">
    <property type="entry name" value="Dihydrodipicolinate Reductase, domain 2"/>
    <property type="match status" value="1"/>
</dbReference>
<dbReference type="EC" id="1.1.1.18" evidence="4"/>
<dbReference type="AlphaFoldDB" id="A0A517NVG0"/>